<feature type="transmembrane region" description="Helical" evidence="1">
    <location>
        <begin position="294"/>
        <end position="314"/>
    </location>
</feature>
<feature type="transmembrane region" description="Helical" evidence="1">
    <location>
        <begin position="123"/>
        <end position="150"/>
    </location>
</feature>
<accession>A0A9E8RVS9</accession>
<dbReference type="EMBL" id="CP106878">
    <property type="protein sequence ID" value="WAA10995.1"/>
    <property type="molecule type" value="Genomic_DNA"/>
</dbReference>
<feature type="transmembrane region" description="Helical" evidence="1">
    <location>
        <begin position="456"/>
        <end position="473"/>
    </location>
</feature>
<reference evidence="2" key="1">
    <citation type="submission" date="2022-09" db="EMBL/GenBank/DDBJ databases">
        <title>Complete Genomes of Fervidibacillus albus and Fervidibacillus halotolerans isolated from tidal flat sediments.</title>
        <authorList>
            <person name="Kwon K.K."/>
            <person name="Yang S.-H."/>
            <person name="Park M.J."/>
            <person name="Oh H.-M."/>
        </authorList>
    </citation>
    <scope>NUCLEOTIDE SEQUENCE</scope>
    <source>
        <strain evidence="2">MEBiC13591</strain>
    </source>
</reference>
<organism evidence="2 3">
    <name type="scientific">Fervidibacillus albus</name>
    <dbReference type="NCBI Taxonomy" id="2980026"/>
    <lineage>
        <taxon>Bacteria</taxon>
        <taxon>Bacillati</taxon>
        <taxon>Bacillota</taxon>
        <taxon>Bacilli</taxon>
        <taxon>Bacillales</taxon>
        <taxon>Bacillaceae</taxon>
        <taxon>Fervidibacillus</taxon>
    </lineage>
</organism>
<feature type="transmembrane region" description="Helical" evidence="1">
    <location>
        <begin position="236"/>
        <end position="257"/>
    </location>
</feature>
<dbReference type="AlphaFoldDB" id="A0A9E8RVS9"/>
<proteinExistence type="predicted"/>
<feature type="transmembrane region" description="Helical" evidence="1">
    <location>
        <begin position="20"/>
        <end position="38"/>
    </location>
</feature>
<evidence type="ECO:0000313" key="3">
    <source>
        <dbReference type="Proteomes" id="UP001164718"/>
    </source>
</evidence>
<keyword evidence="1" id="KW-0472">Membrane</keyword>
<feature type="transmembrane region" description="Helical" evidence="1">
    <location>
        <begin position="83"/>
        <end position="102"/>
    </location>
</feature>
<feature type="transmembrane region" description="Helical" evidence="1">
    <location>
        <begin position="193"/>
        <end position="210"/>
    </location>
</feature>
<evidence type="ECO:0000256" key="1">
    <source>
        <dbReference type="SAM" id="Phobius"/>
    </source>
</evidence>
<sequence>MIKGTGQLTKLLFKKDRMKIAVWIMGLLFVTLAAASAYPNIFRTEQDIMAFRLTVGNPAMVAMIGPGYEPEDYSTATMFAHEMLLFTSIAVIVLNILLVGRATRSDEEEGQLELVRSFPVGRLSYLSAAIIEIFIINVTLSLFIGFGLFLTGLDGMDLESTLLFGAVLGSAGFVFAGVTAFVSQLAKTGRGTIGLSFTFLLIAYSLRAIGDIETEVLSFLSPLGWTTRSYVFTENAWWPVFLSVAFAIVFICFAFYFNAIRDMGSGFLPDRKGRERASRFLKTMFGFLFRQQRVNIGAWAVGIFLVSASFGSIMGELDSYFTDIDLIQSFLGENVGESLTNQFLFMLIGIMSLFSVVPAVMGILKLKGEELGNRTEHFYSRSVSRTYVFGNYFLFGWVVTFIVQMMIPLGLWLTGAAMEDLGITASKLFAASLAFLPALWIYLSLTALLVGSYPKLTNVIWLYFAFSFIVLYLKEVLDFPNWLNRMSVMEHVPNYLSGDGDVLSFAVLVAISLLLFTIGLIAYRRRDIIG</sequence>
<feature type="transmembrane region" description="Helical" evidence="1">
    <location>
        <begin position="387"/>
        <end position="408"/>
    </location>
</feature>
<feature type="transmembrane region" description="Helical" evidence="1">
    <location>
        <begin position="343"/>
        <end position="366"/>
    </location>
</feature>
<feature type="transmembrane region" description="Helical" evidence="1">
    <location>
        <begin position="428"/>
        <end position="449"/>
    </location>
</feature>
<gene>
    <name evidence="2" type="ORF">OE104_06720</name>
</gene>
<keyword evidence="3" id="KW-1185">Reference proteome</keyword>
<keyword evidence="1" id="KW-1133">Transmembrane helix</keyword>
<dbReference type="KEGG" id="faf:OE104_06720"/>
<feature type="transmembrane region" description="Helical" evidence="1">
    <location>
        <begin position="502"/>
        <end position="523"/>
    </location>
</feature>
<keyword evidence="1" id="KW-0812">Transmembrane</keyword>
<feature type="transmembrane region" description="Helical" evidence="1">
    <location>
        <begin position="162"/>
        <end position="181"/>
    </location>
</feature>
<name>A0A9E8RVS9_9BACI</name>
<dbReference type="RefSeq" id="WP_275418811.1">
    <property type="nucleotide sequence ID" value="NZ_CP106878.1"/>
</dbReference>
<dbReference type="Proteomes" id="UP001164718">
    <property type="component" value="Chromosome"/>
</dbReference>
<evidence type="ECO:0000313" key="2">
    <source>
        <dbReference type="EMBL" id="WAA10995.1"/>
    </source>
</evidence>
<protein>
    <submittedName>
        <fullName evidence="2">ABC transporter permease</fullName>
    </submittedName>
</protein>